<evidence type="ECO:0000313" key="1">
    <source>
        <dbReference type="EMBL" id="OEJ21284.1"/>
    </source>
</evidence>
<evidence type="ECO:0000313" key="2">
    <source>
        <dbReference type="Proteomes" id="UP000095759"/>
    </source>
</evidence>
<comment type="caution">
    <text evidence="1">The sequence shown here is derived from an EMBL/GenBank/DDBJ whole genome shotgun (WGS) entry which is preliminary data.</text>
</comment>
<protein>
    <submittedName>
        <fullName evidence="1">Uncharacterized protein</fullName>
    </submittedName>
</protein>
<gene>
    <name evidence="1" type="ORF">AS594_37370</name>
</gene>
<dbReference type="Proteomes" id="UP000095759">
    <property type="component" value="Unassembled WGS sequence"/>
</dbReference>
<sequence>MGHELPVGRPGGRVVVTVLESELQDDDLLFDIFLVAAGLEKAEDVRTSPTRLRGMARRRARGMGPHPLQCVAVVSAGALLRR</sequence>
<reference evidence="1 2" key="1">
    <citation type="submission" date="2016-08" db="EMBL/GenBank/DDBJ databases">
        <title>Complete genome sequence of Streptomyces agglomeratus strain 6-3-2, a novel anti-MRSA actinomycete isolated from Wuli of Tebit, China.</title>
        <authorList>
            <person name="Chen X."/>
        </authorList>
    </citation>
    <scope>NUCLEOTIDE SEQUENCE [LARGE SCALE GENOMIC DNA]</scope>
    <source>
        <strain evidence="1 2">6-3-2</strain>
    </source>
</reference>
<name>A0A1E5NYD4_9ACTN</name>
<proteinExistence type="predicted"/>
<accession>A0A1E5NYD4</accession>
<keyword evidence="2" id="KW-1185">Reference proteome</keyword>
<organism evidence="1 2">
    <name type="scientific">Streptomyces agglomeratus</name>
    <dbReference type="NCBI Taxonomy" id="285458"/>
    <lineage>
        <taxon>Bacteria</taxon>
        <taxon>Bacillati</taxon>
        <taxon>Actinomycetota</taxon>
        <taxon>Actinomycetes</taxon>
        <taxon>Kitasatosporales</taxon>
        <taxon>Streptomycetaceae</taxon>
        <taxon>Streptomyces</taxon>
    </lineage>
</organism>
<dbReference type="AlphaFoldDB" id="A0A1E5NYD4"/>
<dbReference type="EMBL" id="MEHJ01000002">
    <property type="protein sequence ID" value="OEJ21284.1"/>
    <property type="molecule type" value="Genomic_DNA"/>
</dbReference>